<accession>A0AAD3HAG1</accession>
<name>A0AAD3HAG1_9STRA</name>
<dbReference type="InterPro" id="IPR051553">
    <property type="entry name" value="Ran_GTPase-activating"/>
</dbReference>
<gene>
    <name evidence="3" type="ORF">CTEN210_12652</name>
</gene>
<feature type="repeat" description="RCC1" evidence="1">
    <location>
        <begin position="927"/>
        <end position="983"/>
    </location>
</feature>
<feature type="compositionally biased region" description="Low complexity" evidence="2">
    <location>
        <begin position="543"/>
        <end position="637"/>
    </location>
</feature>
<dbReference type="GO" id="GO:0005737">
    <property type="term" value="C:cytoplasm"/>
    <property type="evidence" value="ECO:0007669"/>
    <property type="project" value="TreeGrafter"/>
</dbReference>
<dbReference type="PRINTS" id="PR00633">
    <property type="entry name" value="RCCNDNSATION"/>
</dbReference>
<evidence type="ECO:0000313" key="3">
    <source>
        <dbReference type="EMBL" id="GFH56176.1"/>
    </source>
</evidence>
<dbReference type="SUPFAM" id="SSF82171">
    <property type="entry name" value="DPP6 N-terminal domain-like"/>
    <property type="match status" value="1"/>
</dbReference>
<dbReference type="Proteomes" id="UP001054902">
    <property type="component" value="Unassembled WGS sequence"/>
</dbReference>
<evidence type="ECO:0000256" key="1">
    <source>
        <dbReference type="PROSITE-ProRule" id="PRU00235"/>
    </source>
</evidence>
<protein>
    <submittedName>
        <fullName evidence="3">Uncharacterized protein</fullName>
    </submittedName>
</protein>
<evidence type="ECO:0000313" key="4">
    <source>
        <dbReference type="Proteomes" id="UP001054902"/>
    </source>
</evidence>
<dbReference type="InterPro" id="IPR009091">
    <property type="entry name" value="RCC1/BLIP-II"/>
</dbReference>
<dbReference type="PANTHER" id="PTHR45982">
    <property type="entry name" value="REGULATOR OF CHROMOSOME CONDENSATION"/>
    <property type="match status" value="1"/>
</dbReference>
<proteinExistence type="predicted"/>
<dbReference type="Gene3D" id="2.130.10.30">
    <property type="entry name" value="Regulator of chromosome condensation 1/beta-lactamase-inhibitor protein II"/>
    <property type="match status" value="4"/>
</dbReference>
<feature type="region of interest" description="Disordered" evidence="2">
    <location>
        <begin position="538"/>
        <end position="637"/>
    </location>
</feature>
<organism evidence="3 4">
    <name type="scientific">Chaetoceros tenuissimus</name>
    <dbReference type="NCBI Taxonomy" id="426638"/>
    <lineage>
        <taxon>Eukaryota</taxon>
        <taxon>Sar</taxon>
        <taxon>Stramenopiles</taxon>
        <taxon>Ochrophyta</taxon>
        <taxon>Bacillariophyta</taxon>
        <taxon>Coscinodiscophyceae</taxon>
        <taxon>Chaetocerotophycidae</taxon>
        <taxon>Chaetocerotales</taxon>
        <taxon>Chaetocerotaceae</taxon>
        <taxon>Chaetoceros</taxon>
    </lineage>
</organism>
<sequence>MVHFSSKALCVCFYASAISISSSSLVFAKNDEVEENRDHLARRLTPGAFPRPIGINKNKDGIETTFLRSLVEDVNITHHDDSIGADRFHLATNFTGSYPKAGENENANLVDISLGRRVALSKNGSTAAVAGKLFDKGNEKFQWIVKVFKKDSVTKEWDTSATTEVIEDSTKSSIYETDANVEIALSNNGDLLYVTNTKAKRPNDTEQKNGILQVYPTFDAFGTGEVTQFHDFDFEVTEDTSTAVGYYFDALQVDATDTATVVGVPYKGEVYVITGILTVNNSVKVKIDFGPVGSNSLLGRSVAISKNGLTIAASAPGENKIYIARKDGDTWSTEVILGSDVVGNEADTDLGSSLAINKDGSIIAIGSKNHDINGGIDRGSVTVMRNNDGSGWTKLDRTLTGERGEGDYSQGFYYVGDQYGTSLALSDMESDNGSGNLNKIRIVIGAPKNDPDGFDSAAYYNGHVEVYEIDLNAENPKFEQVAYDIDGGKSGQKSGTSVAIDSDGNSILIGSPGYGMSSAKGYPEGFAQMYEKTEYSDVPSLIPSTEPSVSMEPSSSPSVTTHPSTEPSITMEPSSSPSVTTHPSTEPSITMEPSSSPSITTHPSTEPSVSMVPSSSPSVTTSPSIVPSSSIMPSILPSSETDKEFRIVSRFGKFGDDTRDWCLTASDKVFKDVAKLNVRPCRSNVERTNDLQLWKFTSNSQLKLAGPKDSTGFCVKQIFRQLTLDGCDTNENMIVFDFKENPNNSTLVSITKMKGEKMWEVGFDPESRFERLRLYRDGSRNEVLDKWQVLYKHAHDWEGIAPSSIPSNIPSDIPSNVPSDQPSKLPSIQPSDQPSDVPSNIPSEIPTEVPPISVPAKLQLSTAFTHACTLYSSEVQCFGSNNYGQLGTDPSLAASSSPVTLTIPDTTATPVKVVTGYQFTCVRADNGRVYCLGENTSGQLGDQTNQHRSSPVAVHQATSTTTYLEQVKDIVAQNSIACAIYGTEDKVYCWGDNSMIQMLGLNGQAGVKMMAVSAMSACVVLNNDLESVHCKGDPSSPWYEKTFEMSQPIKKLTAGVEHVCALLDNDTATCFGDNSFGQLGIGFAATGYESPTPLVSYVNDNDETVPYAIKDINAGFLSTCLVLTDGTPMCFGLNENRQLGIATGEGAELYPHGLDVTFPDGTLPVSVHVGELNGYAVMSDNSVYSWGLNQEFGLGIGSNDYSLVIGFTARPAGKVLPNSSCVPCSVDADCDGNLICGTTSACDEENSTGKYCTDPFFDPASPMTSYFSANCGPRGADAEEESGHCPNGYREVLSKPNDEVIEGCTYNSWNVYKCNAPLIAPPTPAPTPAPTPPPHISPLQLSTAFTHACTLYSSEVQCFGSNNYGQLGTDPSLAASSSPVTLTIPDTTAAPLKVVTGYQFTCVLADNGRVYCVGENSSGQLGDQTNQHRSSPVAVHQPTSTTTYLEDVQDIVADSGITCAIYGTDDKVYCWGDESLIQMLGLNGQAGVKMMTVSAMSGSACVVLNNDLKSVQCKSYPSSPWYEKTFEMSQPIKKLTSGNAHVCALLDNDTATCFGDNMFGQLGIGFAATTGFESLPSLLSYVNDNDETVPYAIKNINAGFDSTCLVLTDGTPMCFGLNEAFRLGIATGGPKEYPHGLDVTFPDGTLPVSVHVGQMNGYAVMSDNSVYSWGLNQEFGLGIGSNDYSLVIGFTARPAGKVLPNSSCVPCSVDADCDGNLICSGYSSDCNMNLYGAAYCSEPLFFSHHPMTSYFSVNCGPRGADAEADLSQCSDGYREVLSKPLENYLAPEDFEGCLYYSWTVYKCND</sequence>
<dbReference type="Pfam" id="PF13540">
    <property type="entry name" value="RCC1_2"/>
    <property type="match status" value="4"/>
</dbReference>
<comment type="caution">
    <text evidence="3">The sequence shown here is derived from an EMBL/GenBank/DDBJ whole genome shotgun (WGS) entry which is preliminary data.</text>
</comment>
<feature type="compositionally biased region" description="Polar residues" evidence="2">
    <location>
        <begin position="821"/>
        <end position="842"/>
    </location>
</feature>
<evidence type="ECO:0000256" key="2">
    <source>
        <dbReference type="SAM" id="MobiDB-lite"/>
    </source>
</evidence>
<dbReference type="PANTHER" id="PTHR45982:SF1">
    <property type="entry name" value="REGULATOR OF CHROMOSOME CONDENSATION"/>
    <property type="match status" value="1"/>
</dbReference>
<dbReference type="SUPFAM" id="SSF50985">
    <property type="entry name" value="RCC1/BLIP-II"/>
    <property type="match status" value="2"/>
</dbReference>
<dbReference type="InterPro" id="IPR000408">
    <property type="entry name" value="Reg_chr_condens"/>
</dbReference>
<feature type="repeat" description="RCC1" evidence="1">
    <location>
        <begin position="1408"/>
        <end position="1464"/>
    </location>
</feature>
<reference evidence="3 4" key="1">
    <citation type="journal article" date="2021" name="Sci. Rep.">
        <title>The genome of the diatom Chaetoceros tenuissimus carries an ancient integrated fragment of an extant virus.</title>
        <authorList>
            <person name="Hongo Y."/>
            <person name="Kimura K."/>
            <person name="Takaki Y."/>
            <person name="Yoshida Y."/>
            <person name="Baba S."/>
            <person name="Kobayashi G."/>
            <person name="Nagasaki K."/>
            <person name="Hano T."/>
            <person name="Tomaru Y."/>
        </authorList>
    </citation>
    <scope>NUCLEOTIDE SEQUENCE [LARGE SCALE GENOMIC DNA]</scope>
    <source>
        <strain evidence="3 4">NIES-3715</strain>
    </source>
</reference>
<feature type="compositionally biased region" description="Low complexity" evidence="2">
    <location>
        <begin position="803"/>
        <end position="820"/>
    </location>
</feature>
<dbReference type="EMBL" id="BLLK01000051">
    <property type="protein sequence ID" value="GFH56176.1"/>
    <property type="molecule type" value="Genomic_DNA"/>
</dbReference>
<dbReference type="PROSITE" id="PS50012">
    <property type="entry name" value="RCC1_3"/>
    <property type="match status" value="3"/>
</dbReference>
<feature type="region of interest" description="Disordered" evidence="2">
    <location>
        <begin position="803"/>
        <end position="848"/>
    </location>
</feature>
<dbReference type="PROSITE" id="PS50231">
    <property type="entry name" value="RICIN_B_LECTIN"/>
    <property type="match status" value="1"/>
</dbReference>
<dbReference type="GO" id="GO:0005085">
    <property type="term" value="F:guanyl-nucleotide exchange factor activity"/>
    <property type="evidence" value="ECO:0007669"/>
    <property type="project" value="TreeGrafter"/>
</dbReference>
<keyword evidence="4" id="KW-1185">Reference proteome</keyword>
<feature type="repeat" description="RCC1" evidence="1">
    <location>
        <begin position="1354"/>
        <end position="1407"/>
    </location>
</feature>